<evidence type="ECO:0000256" key="4">
    <source>
        <dbReference type="ARBA" id="ARBA00022989"/>
    </source>
</evidence>
<evidence type="ECO:0000313" key="13">
    <source>
        <dbReference type="EMBL" id="CBY09491.1"/>
    </source>
</evidence>
<dbReference type="SUPFAM" id="SSF81321">
    <property type="entry name" value="Family A G protein-coupled receptor-like"/>
    <property type="match status" value="1"/>
</dbReference>
<evidence type="ECO:0000256" key="5">
    <source>
        <dbReference type="ARBA" id="ARBA00023040"/>
    </source>
</evidence>
<feature type="transmembrane region" description="Helical" evidence="11">
    <location>
        <begin position="84"/>
        <end position="109"/>
    </location>
</feature>
<sequence>MFEEGAIIKEKLKSFVCPNSNKPQKIIRLIQTQISQFDSNFFHLDKDLRKNALSAAREAIMNSSISLSSCHSNISRDAIESFRFFGVTIAAFDIIVGTIGNLMTILAFYRCRALHTPYNVFIVNLSVIDLMTASLMMPMNLTGYLNKEWPFGKDHFSCTFQAFVYFCCGYTSIVCLMAITFNRFIIIIHRDMYVTLFSKRNVTILVVLSWLIAPAFMAPLLLKHNGHSIMTWNENQFLCTFVPSVMTIWWLDYMLFCRILFQFVPWIFMVICYSTIFVKVRQQEEQMATYKTASSNLGKGAKPCIYETEDSVFSEFRRKTMGQRLKSIRATLRRTIRVKSANSTRQSKPQITTSSEPPSSQFPTSTVSQADSGSSGKTLLAASDCQNSSSENLASSPNYSKSASTMTLLNNKQAGRRTSSAQFSSTNLLTPPTTTAARNNTKKRADTKLLICSVTICSIFISLFLPSVILNLIQGCLDPRLHMAASNLTWLNSCVNPIVYAMMNTRFRKEYLKILSDAKKSLLGR</sequence>
<feature type="compositionally biased region" description="Low complexity" evidence="10">
    <location>
        <begin position="426"/>
        <end position="438"/>
    </location>
</feature>
<feature type="compositionally biased region" description="Polar residues" evidence="10">
    <location>
        <begin position="414"/>
        <end position="425"/>
    </location>
</feature>
<evidence type="ECO:0000256" key="11">
    <source>
        <dbReference type="SAM" id="Phobius"/>
    </source>
</evidence>
<reference evidence="13" key="1">
    <citation type="journal article" date="2010" name="Science">
        <title>Plasticity of animal genome architecture unmasked by rapid evolution of a pelagic tunicate.</title>
        <authorList>
            <person name="Denoeud F."/>
            <person name="Henriet S."/>
            <person name="Mungpakdee S."/>
            <person name="Aury J.M."/>
            <person name="Da Silva C."/>
            <person name="Brinkmann H."/>
            <person name="Mikhaleva J."/>
            <person name="Olsen L.C."/>
            <person name="Jubin C."/>
            <person name="Canestro C."/>
            <person name="Bouquet J.M."/>
            <person name="Danks G."/>
            <person name="Poulain J."/>
            <person name="Campsteijn C."/>
            <person name="Adamski M."/>
            <person name="Cross I."/>
            <person name="Yadetie F."/>
            <person name="Muffato M."/>
            <person name="Louis A."/>
            <person name="Butcher S."/>
            <person name="Tsagkogeorga G."/>
            <person name="Konrad A."/>
            <person name="Singh S."/>
            <person name="Jensen M.F."/>
            <person name="Cong E.H."/>
            <person name="Eikeseth-Otteraa H."/>
            <person name="Noel B."/>
            <person name="Anthouard V."/>
            <person name="Porcel B.M."/>
            <person name="Kachouri-Lafond R."/>
            <person name="Nishino A."/>
            <person name="Ugolini M."/>
            <person name="Chourrout P."/>
            <person name="Nishida H."/>
            <person name="Aasland R."/>
            <person name="Huzurbazar S."/>
            <person name="Westhof E."/>
            <person name="Delsuc F."/>
            <person name="Lehrach H."/>
            <person name="Reinhardt R."/>
            <person name="Weissenbach J."/>
            <person name="Roy S.W."/>
            <person name="Artiguenave F."/>
            <person name="Postlethwait J.H."/>
            <person name="Manak J.R."/>
            <person name="Thompson E.M."/>
            <person name="Jaillon O."/>
            <person name="Du Pasquier L."/>
            <person name="Boudinot P."/>
            <person name="Liberles D.A."/>
            <person name="Volff J.N."/>
            <person name="Philippe H."/>
            <person name="Lenhard B."/>
            <person name="Roest Crollius H."/>
            <person name="Wincker P."/>
            <person name="Chourrout D."/>
        </authorList>
    </citation>
    <scope>NUCLEOTIDE SEQUENCE [LARGE SCALE GENOMIC DNA]</scope>
</reference>
<comment type="similarity">
    <text evidence="9">Belongs to the G-protein coupled receptor 1 family.</text>
</comment>
<dbReference type="AlphaFoldDB" id="E4XE88"/>
<dbReference type="SMART" id="SM01381">
    <property type="entry name" value="7TM_GPCR_Srsx"/>
    <property type="match status" value="1"/>
</dbReference>
<keyword evidence="4 11" id="KW-1133">Transmembrane helix</keyword>
<feature type="transmembrane region" description="Helical" evidence="11">
    <location>
        <begin position="121"/>
        <end position="142"/>
    </location>
</feature>
<dbReference type="Proteomes" id="UP000001307">
    <property type="component" value="Unassembled WGS sequence"/>
</dbReference>
<keyword evidence="7 9" id="KW-0675">Receptor</keyword>
<dbReference type="OrthoDB" id="10044919at2759"/>
<proteinExistence type="inferred from homology"/>
<feature type="transmembrane region" description="Helical" evidence="11">
    <location>
        <begin position="485"/>
        <end position="503"/>
    </location>
</feature>
<dbReference type="InterPro" id="IPR000276">
    <property type="entry name" value="GPCR_Rhodpsn"/>
</dbReference>
<feature type="transmembrane region" description="Helical" evidence="11">
    <location>
        <begin position="202"/>
        <end position="222"/>
    </location>
</feature>
<dbReference type="PROSITE" id="PS00237">
    <property type="entry name" value="G_PROTEIN_RECEP_F1_1"/>
    <property type="match status" value="1"/>
</dbReference>
<evidence type="ECO:0000259" key="12">
    <source>
        <dbReference type="PROSITE" id="PS50262"/>
    </source>
</evidence>
<dbReference type="GO" id="GO:0005886">
    <property type="term" value="C:plasma membrane"/>
    <property type="evidence" value="ECO:0007669"/>
    <property type="project" value="UniProtKB-SubCell"/>
</dbReference>
<evidence type="ECO:0000256" key="3">
    <source>
        <dbReference type="ARBA" id="ARBA00022692"/>
    </source>
</evidence>
<feature type="transmembrane region" description="Helical" evidence="11">
    <location>
        <begin position="253"/>
        <end position="278"/>
    </location>
</feature>
<keyword evidence="5 9" id="KW-0297">G-protein coupled receptor</keyword>
<evidence type="ECO:0000256" key="2">
    <source>
        <dbReference type="ARBA" id="ARBA00022475"/>
    </source>
</evidence>
<evidence type="ECO:0000256" key="7">
    <source>
        <dbReference type="ARBA" id="ARBA00023170"/>
    </source>
</evidence>
<keyword evidence="6 11" id="KW-0472">Membrane</keyword>
<gene>
    <name evidence="13" type="ORF">GSOID_T00008492001</name>
</gene>
<dbReference type="PRINTS" id="PR00237">
    <property type="entry name" value="GPCRRHODOPSN"/>
</dbReference>
<keyword evidence="3 9" id="KW-0812">Transmembrane</keyword>
<evidence type="ECO:0000256" key="8">
    <source>
        <dbReference type="ARBA" id="ARBA00023224"/>
    </source>
</evidence>
<feature type="region of interest" description="Disordered" evidence="10">
    <location>
        <begin position="414"/>
        <end position="438"/>
    </location>
</feature>
<evidence type="ECO:0000256" key="6">
    <source>
        <dbReference type="ARBA" id="ARBA00023136"/>
    </source>
</evidence>
<keyword evidence="2" id="KW-1003">Cell membrane</keyword>
<feature type="transmembrane region" description="Helical" evidence="11">
    <location>
        <begin position="449"/>
        <end position="473"/>
    </location>
</feature>
<comment type="subcellular location">
    <subcellularLocation>
        <location evidence="1">Cell membrane</location>
        <topology evidence="1">Multi-pass membrane protein</topology>
    </subcellularLocation>
</comment>
<dbReference type="Pfam" id="PF00001">
    <property type="entry name" value="7tm_1"/>
    <property type="match status" value="1"/>
</dbReference>
<evidence type="ECO:0000313" key="14">
    <source>
        <dbReference type="Proteomes" id="UP000001307"/>
    </source>
</evidence>
<evidence type="ECO:0000256" key="9">
    <source>
        <dbReference type="RuleBase" id="RU000688"/>
    </source>
</evidence>
<accession>E4XE88</accession>
<organism evidence="13">
    <name type="scientific">Oikopleura dioica</name>
    <name type="common">Tunicate</name>
    <dbReference type="NCBI Taxonomy" id="34765"/>
    <lineage>
        <taxon>Eukaryota</taxon>
        <taxon>Metazoa</taxon>
        <taxon>Chordata</taxon>
        <taxon>Tunicata</taxon>
        <taxon>Appendicularia</taxon>
        <taxon>Copelata</taxon>
        <taxon>Oikopleuridae</taxon>
        <taxon>Oikopleura</taxon>
    </lineage>
</organism>
<dbReference type="InterPro" id="IPR017452">
    <property type="entry name" value="GPCR_Rhodpsn_7TM"/>
</dbReference>
<keyword evidence="8 9" id="KW-0807">Transducer</keyword>
<dbReference type="PROSITE" id="PS50262">
    <property type="entry name" value="G_PROTEIN_RECEP_F1_2"/>
    <property type="match status" value="1"/>
</dbReference>
<keyword evidence="14" id="KW-1185">Reference proteome</keyword>
<evidence type="ECO:0000256" key="1">
    <source>
        <dbReference type="ARBA" id="ARBA00004651"/>
    </source>
</evidence>
<protein>
    <recommendedName>
        <fullName evidence="12">G-protein coupled receptors family 1 profile domain-containing protein</fullName>
    </recommendedName>
</protein>
<dbReference type="InParanoid" id="E4XE88"/>
<feature type="compositionally biased region" description="Polar residues" evidence="10">
    <location>
        <begin position="340"/>
        <end position="377"/>
    </location>
</feature>
<dbReference type="EMBL" id="FN653041">
    <property type="protein sequence ID" value="CBY09491.1"/>
    <property type="molecule type" value="Genomic_DNA"/>
</dbReference>
<feature type="region of interest" description="Disordered" evidence="10">
    <location>
        <begin position="338"/>
        <end position="381"/>
    </location>
</feature>
<dbReference type="Gene3D" id="1.20.1070.10">
    <property type="entry name" value="Rhodopsin 7-helix transmembrane proteins"/>
    <property type="match status" value="2"/>
</dbReference>
<dbReference type="GO" id="GO:0004930">
    <property type="term" value="F:G protein-coupled receptor activity"/>
    <property type="evidence" value="ECO:0007669"/>
    <property type="project" value="UniProtKB-KW"/>
</dbReference>
<feature type="domain" description="G-protein coupled receptors family 1 profile" evidence="12">
    <location>
        <begin position="100"/>
        <end position="500"/>
    </location>
</feature>
<dbReference type="PANTHER" id="PTHR24228:SF74">
    <property type="entry name" value="G-PROTEIN COUPLED RECEPTORS FAMILY 1 PROFILE DOMAIN-CONTAINING PROTEIN"/>
    <property type="match status" value="1"/>
</dbReference>
<name>E4XE88_OIKDI</name>
<dbReference type="PANTHER" id="PTHR24228">
    <property type="entry name" value="B2 BRADYKININ RECEPTOR/ANGIOTENSIN II RECEPTOR"/>
    <property type="match status" value="1"/>
</dbReference>
<feature type="transmembrane region" description="Helical" evidence="11">
    <location>
        <begin position="162"/>
        <end position="181"/>
    </location>
</feature>
<dbReference type="CDD" id="cd00637">
    <property type="entry name" value="7tm_classA_rhodopsin-like"/>
    <property type="match status" value="1"/>
</dbReference>
<evidence type="ECO:0000256" key="10">
    <source>
        <dbReference type="SAM" id="MobiDB-lite"/>
    </source>
</evidence>